<organism evidence="1 2">
    <name type="scientific">Ancylostoma ceylanicum</name>
    <dbReference type="NCBI Taxonomy" id="53326"/>
    <lineage>
        <taxon>Eukaryota</taxon>
        <taxon>Metazoa</taxon>
        <taxon>Ecdysozoa</taxon>
        <taxon>Nematoda</taxon>
        <taxon>Chromadorea</taxon>
        <taxon>Rhabditida</taxon>
        <taxon>Rhabditina</taxon>
        <taxon>Rhabditomorpha</taxon>
        <taxon>Strongyloidea</taxon>
        <taxon>Ancylostomatidae</taxon>
        <taxon>Ancylostomatinae</taxon>
        <taxon>Ancylostoma</taxon>
    </lineage>
</organism>
<sequence>MSCHLHCKLSPRRSVEKQVITVKKCEMLEDITKQIGMRPIWLKSLLDKVPQHIHISFLPRIPKKKKHTDMAEWGRC</sequence>
<protein>
    <submittedName>
        <fullName evidence="1">Uncharacterized protein</fullName>
    </submittedName>
</protein>
<evidence type="ECO:0000313" key="2">
    <source>
        <dbReference type="Proteomes" id="UP000024635"/>
    </source>
</evidence>
<reference evidence="2" key="1">
    <citation type="journal article" date="2015" name="Nat. Genet.">
        <title>The genome and transcriptome of the zoonotic hookworm Ancylostoma ceylanicum identify infection-specific gene families.</title>
        <authorList>
            <person name="Schwarz E.M."/>
            <person name="Hu Y."/>
            <person name="Antoshechkin I."/>
            <person name="Miller M.M."/>
            <person name="Sternberg P.W."/>
            <person name="Aroian R.V."/>
        </authorList>
    </citation>
    <scope>NUCLEOTIDE SEQUENCE</scope>
    <source>
        <strain evidence="2">HY135</strain>
    </source>
</reference>
<comment type="caution">
    <text evidence="1">The sequence shown here is derived from an EMBL/GenBank/DDBJ whole genome shotgun (WGS) entry which is preliminary data.</text>
</comment>
<proteinExistence type="predicted"/>
<name>A0A016U1T4_9BILA</name>
<keyword evidence="2" id="KW-1185">Reference proteome</keyword>
<dbReference type="EMBL" id="JARK01001397">
    <property type="protein sequence ID" value="EYC09279.1"/>
    <property type="molecule type" value="Genomic_DNA"/>
</dbReference>
<evidence type="ECO:0000313" key="1">
    <source>
        <dbReference type="EMBL" id="EYC09279.1"/>
    </source>
</evidence>
<dbReference type="Proteomes" id="UP000024635">
    <property type="component" value="Unassembled WGS sequence"/>
</dbReference>
<gene>
    <name evidence="1" type="primary">Acey_s0061.g3255</name>
    <name evidence="1" type="ORF">Y032_0061g3255</name>
</gene>
<accession>A0A016U1T4</accession>
<dbReference type="AlphaFoldDB" id="A0A016U1T4"/>